<dbReference type="InterPro" id="IPR004358">
    <property type="entry name" value="Sig_transdc_His_kin-like_C"/>
</dbReference>
<dbReference type="SMART" id="SM00388">
    <property type="entry name" value="HisKA"/>
    <property type="match status" value="1"/>
</dbReference>
<keyword evidence="4" id="KW-0597">Phosphoprotein</keyword>
<dbReference type="InterPro" id="IPR050428">
    <property type="entry name" value="TCS_sensor_his_kinase"/>
</dbReference>
<comment type="subcellular location">
    <subcellularLocation>
        <location evidence="2">Membrane</location>
    </subcellularLocation>
</comment>
<dbReference type="SUPFAM" id="SSF158472">
    <property type="entry name" value="HAMP domain-like"/>
    <property type="match status" value="1"/>
</dbReference>
<evidence type="ECO:0000256" key="2">
    <source>
        <dbReference type="ARBA" id="ARBA00004370"/>
    </source>
</evidence>
<dbReference type="SMART" id="SM00304">
    <property type="entry name" value="HAMP"/>
    <property type="match status" value="1"/>
</dbReference>
<keyword evidence="5" id="KW-0808">Transferase</keyword>
<evidence type="ECO:0000256" key="8">
    <source>
        <dbReference type="ARBA" id="ARBA00022989"/>
    </source>
</evidence>
<dbReference type="EC" id="2.7.13.3" evidence="3"/>
<reference evidence="15" key="1">
    <citation type="submission" date="2020-05" db="EMBL/GenBank/DDBJ databases">
        <authorList>
            <person name="Chiriac C."/>
            <person name="Salcher M."/>
            <person name="Ghai R."/>
            <person name="Kavagutti S V."/>
        </authorList>
    </citation>
    <scope>NUCLEOTIDE SEQUENCE</scope>
</reference>
<evidence type="ECO:0000313" key="16">
    <source>
        <dbReference type="EMBL" id="CAB5015402.1"/>
    </source>
</evidence>
<accession>A0A6J7EER2</accession>
<dbReference type="PANTHER" id="PTHR45436">
    <property type="entry name" value="SENSOR HISTIDINE KINASE YKOH"/>
    <property type="match status" value="1"/>
</dbReference>
<dbReference type="PRINTS" id="PR00344">
    <property type="entry name" value="BCTRLSENSOR"/>
</dbReference>
<evidence type="ECO:0000256" key="1">
    <source>
        <dbReference type="ARBA" id="ARBA00000085"/>
    </source>
</evidence>
<evidence type="ECO:0000256" key="10">
    <source>
        <dbReference type="ARBA" id="ARBA00023136"/>
    </source>
</evidence>
<dbReference type="InterPro" id="IPR003594">
    <property type="entry name" value="HATPase_dom"/>
</dbReference>
<dbReference type="AlphaFoldDB" id="A0A6J7EER2"/>
<dbReference type="Gene3D" id="6.10.340.10">
    <property type="match status" value="1"/>
</dbReference>
<dbReference type="EMBL" id="CAFBLT010000001">
    <property type="protein sequence ID" value="CAB4878263.1"/>
    <property type="molecule type" value="Genomic_DNA"/>
</dbReference>
<organism evidence="15">
    <name type="scientific">freshwater metagenome</name>
    <dbReference type="NCBI Taxonomy" id="449393"/>
    <lineage>
        <taxon>unclassified sequences</taxon>
        <taxon>metagenomes</taxon>
        <taxon>ecological metagenomes</taxon>
    </lineage>
</organism>
<dbReference type="Gene3D" id="1.10.287.130">
    <property type="match status" value="1"/>
</dbReference>
<evidence type="ECO:0000259" key="13">
    <source>
        <dbReference type="PROSITE" id="PS50885"/>
    </source>
</evidence>
<comment type="catalytic activity">
    <reaction evidence="1">
        <text>ATP + protein L-histidine = ADP + protein N-phospho-L-histidine.</text>
        <dbReference type="EC" id="2.7.13.3"/>
    </reaction>
</comment>
<dbReference type="InterPro" id="IPR005467">
    <property type="entry name" value="His_kinase_dom"/>
</dbReference>
<feature type="transmembrane region" description="Helical" evidence="11">
    <location>
        <begin position="17"/>
        <end position="39"/>
    </location>
</feature>
<protein>
    <recommendedName>
        <fullName evidence="3">histidine kinase</fullName>
        <ecNumber evidence="3">2.7.13.3</ecNumber>
    </recommendedName>
</protein>
<feature type="domain" description="HAMP" evidence="13">
    <location>
        <begin position="184"/>
        <end position="237"/>
    </location>
</feature>
<dbReference type="EMBL" id="CAFBPM010000004">
    <property type="protein sequence ID" value="CAB5015402.1"/>
    <property type="molecule type" value="Genomic_DNA"/>
</dbReference>
<evidence type="ECO:0000256" key="6">
    <source>
        <dbReference type="ARBA" id="ARBA00022692"/>
    </source>
</evidence>
<evidence type="ECO:0000256" key="11">
    <source>
        <dbReference type="SAM" id="Phobius"/>
    </source>
</evidence>
<sequence length="454" mass="49102">MSERTNRRSFSSIRVRLTLISIVAIAVVLVVVAVGIVYWQNRSIVQAEQSRISNEAASVALDVSQGKPIRPSILPGTGIQVVSEQGQILNATESLFKGPPVSDVKPPVGTPQSVPLAPAYSNSDDGIGVVEATSVTTSTGTVTVYAVAYGTQIESSNRSLVIGFAFILPNVLLVLGTLIWIMTGLALRPVERMRMKVDTMAEDELDQRVPVPPGKDEIARLASTLNEMLNRLESAQIRQRGFVSDASHELRSPITSLLVTVEVAQAHPEKANWPEVANVFHAECERLSRLVDDLLLLAANDERQRTRTRLPVDIDELLFAEADRLRVQGSLRVDTSGVSAARILGDPIEISRVIRNIVDNAVRHASASIRFSVEIDGNFAKIFIADDGPGVNQDDAERLFERFVRSDQARDRPTGGAGLGLAIVAEIVANHGGSVRFVPVFSGATVELVLPLFG</sequence>
<dbReference type="PROSITE" id="PS50109">
    <property type="entry name" value="HIS_KIN"/>
    <property type="match status" value="1"/>
</dbReference>
<dbReference type="PANTHER" id="PTHR45436:SF5">
    <property type="entry name" value="SENSOR HISTIDINE KINASE TRCS"/>
    <property type="match status" value="1"/>
</dbReference>
<dbReference type="GO" id="GO:0000155">
    <property type="term" value="F:phosphorelay sensor kinase activity"/>
    <property type="evidence" value="ECO:0007669"/>
    <property type="project" value="InterPro"/>
</dbReference>
<keyword evidence="6 11" id="KW-0812">Transmembrane</keyword>
<name>A0A6J7EER2_9ZZZZ</name>
<keyword evidence="8 11" id="KW-1133">Transmembrane helix</keyword>
<dbReference type="InterPro" id="IPR003660">
    <property type="entry name" value="HAMP_dom"/>
</dbReference>
<evidence type="ECO:0000256" key="4">
    <source>
        <dbReference type="ARBA" id="ARBA00022553"/>
    </source>
</evidence>
<dbReference type="EMBL" id="CAFABE010000005">
    <property type="protein sequence ID" value="CAB4817664.1"/>
    <property type="molecule type" value="Genomic_DNA"/>
</dbReference>
<keyword evidence="9" id="KW-0902">Two-component regulatory system</keyword>
<feature type="transmembrane region" description="Helical" evidence="11">
    <location>
        <begin position="160"/>
        <end position="187"/>
    </location>
</feature>
<dbReference type="Pfam" id="PF00512">
    <property type="entry name" value="HisKA"/>
    <property type="match status" value="1"/>
</dbReference>
<dbReference type="SMART" id="SM00387">
    <property type="entry name" value="HATPase_c"/>
    <property type="match status" value="1"/>
</dbReference>
<dbReference type="Pfam" id="PF00672">
    <property type="entry name" value="HAMP"/>
    <property type="match status" value="1"/>
</dbReference>
<evidence type="ECO:0000256" key="9">
    <source>
        <dbReference type="ARBA" id="ARBA00023012"/>
    </source>
</evidence>
<dbReference type="CDD" id="cd06225">
    <property type="entry name" value="HAMP"/>
    <property type="match status" value="1"/>
</dbReference>
<dbReference type="InterPro" id="IPR036890">
    <property type="entry name" value="HATPase_C_sf"/>
</dbReference>
<evidence type="ECO:0000256" key="3">
    <source>
        <dbReference type="ARBA" id="ARBA00012438"/>
    </source>
</evidence>
<dbReference type="Pfam" id="PF02518">
    <property type="entry name" value="HATPase_c"/>
    <property type="match status" value="1"/>
</dbReference>
<keyword evidence="7" id="KW-0418">Kinase</keyword>
<evidence type="ECO:0000256" key="7">
    <source>
        <dbReference type="ARBA" id="ARBA00022777"/>
    </source>
</evidence>
<dbReference type="SUPFAM" id="SSF47384">
    <property type="entry name" value="Homodimeric domain of signal transducing histidine kinase"/>
    <property type="match status" value="1"/>
</dbReference>
<evidence type="ECO:0000259" key="12">
    <source>
        <dbReference type="PROSITE" id="PS50109"/>
    </source>
</evidence>
<dbReference type="PROSITE" id="PS50885">
    <property type="entry name" value="HAMP"/>
    <property type="match status" value="1"/>
</dbReference>
<evidence type="ECO:0000313" key="15">
    <source>
        <dbReference type="EMBL" id="CAB4878263.1"/>
    </source>
</evidence>
<dbReference type="CDD" id="cd00082">
    <property type="entry name" value="HisKA"/>
    <property type="match status" value="1"/>
</dbReference>
<feature type="domain" description="Histidine kinase" evidence="12">
    <location>
        <begin position="245"/>
        <end position="454"/>
    </location>
</feature>
<dbReference type="InterPro" id="IPR036097">
    <property type="entry name" value="HisK_dim/P_sf"/>
</dbReference>
<dbReference type="Gene3D" id="3.30.565.10">
    <property type="entry name" value="Histidine kinase-like ATPase, C-terminal domain"/>
    <property type="match status" value="1"/>
</dbReference>
<evidence type="ECO:0000256" key="5">
    <source>
        <dbReference type="ARBA" id="ARBA00022679"/>
    </source>
</evidence>
<proteinExistence type="predicted"/>
<gene>
    <name evidence="14" type="ORF">UFOPK3164_00191</name>
    <name evidence="15" type="ORF">UFOPK3427_01274</name>
    <name evidence="16" type="ORF">UFOPK4112_00562</name>
</gene>
<dbReference type="GO" id="GO:0005886">
    <property type="term" value="C:plasma membrane"/>
    <property type="evidence" value="ECO:0007669"/>
    <property type="project" value="TreeGrafter"/>
</dbReference>
<dbReference type="SUPFAM" id="SSF55874">
    <property type="entry name" value="ATPase domain of HSP90 chaperone/DNA topoisomerase II/histidine kinase"/>
    <property type="match status" value="1"/>
</dbReference>
<keyword evidence="10 11" id="KW-0472">Membrane</keyword>
<dbReference type="InterPro" id="IPR003661">
    <property type="entry name" value="HisK_dim/P_dom"/>
</dbReference>
<evidence type="ECO:0000313" key="14">
    <source>
        <dbReference type="EMBL" id="CAB4817664.1"/>
    </source>
</evidence>